<keyword evidence="2" id="KW-1185">Reference proteome</keyword>
<name>A0A330LSP0_9GAMM</name>
<proteinExistence type="predicted"/>
<evidence type="ECO:0000313" key="2">
    <source>
        <dbReference type="Proteomes" id="UP000250163"/>
    </source>
</evidence>
<dbReference type="AlphaFoldDB" id="A0A330LSP0"/>
<reference evidence="2" key="1">
    <citation type="submission" date="2018-05" db="EMBL/GenBank/DDBJ databases">
        <authorList>
            <person name="Cea G.-C."/>
            <person name="William W."/>
        </authorList>
    </citation>
    <scope>NUCLEOTIDE SEQUENCE [LARGE SCALE GENOMIC DNA]</scope>
    <source>
        <strain evidence="2">DB21MT 5</strain>
    </source>
</reference>
<sequence>MKVLNLKLHPSGISGRVIIQRYSQLAMALAISVDVTTDK</sequence>
<dbReference type="KEGG" id="mya:MORIYA_2382"/>
<dbReference type="Proteomes" id="UP000250163">
    <property type="component" value="Chromosome MORIYA"/>
</dbReference>
<gene>
    <name evidence="1" type="ORF">MORIYA_2382</name>
</gene>
<organism evidence="1 2">
    <name type="scientific">Moritella yayanosii</name>
    <dbReference type="NCBI Taxonomy" id="69539"/>
    <lineage>
        <taxon>Bacteria</taxon>
        <taxon>Pseudomonadati</taxon>
        <taxon>Pseudomonadota</taxon>
        <taxon>Gammaproteobacteria</taxon>
        <taxon>Alteromonadales</taxon>
        <taxon>Moritellaceae</taxon>
        <taxon>Moritella</taxon>
    </lineage>
</organism>
<dbReference type="EMBL" id="LS483250">
    <property type="protein sequence ID" value="SQD78858.1"/>
    <property type="molecule type" value="Genomic_DNA"/>
</dbReference>
<protein>
    <submittedName>
        <fullName evidence="1">Uncharacterized protein</fullName>
    </submittedName>
</protein>
<accession>A0A330LSP0</accession>
<evidence type="ECO:0000313" key="1">
    <source>
        <dbReference type="EMBL" id="SQD78858.1"/>
    </source>
</evidence>